<accession>A0A4R6IE81</accession>
<gene>
    <name evidence="1" type="ORF">EI74_0419</name>
</gene>
<keyword evidence="2" id="KW-1185">Reference proteome</keyword>
<dbReference type="EMBL" id="SNWN01000011">
    <property type="protein sequence ID" value="TDO20342.1"/>
    <property type="molecule type" value="Genomic_DNA"/>
</dbReference>
<dbReference type="InterPro" id="IPR027417">
    <property type="entry name" value="P-loop_NTPase"/>
</dbReference>
<dbReference type="PANTHER" id="PTHR11669">
    <property type="entry name" value="REPLICATION FACTOR C / DNA POLYMERASE III GAMMA-TAU SUBUNIT"/>
    <property type="match status" value="1"/>
</dbReference>
<dbReference type="SUPFAM" id="SSF52540">
    <property type="entry name" value="P-loop containing nucleoside triphosphate hydrolases"/>
    <property type="match status" value="1"/>
</dbReference>
<evidence type="ECO:0000313" key="2">
    <source>
        <dbReference type="Proteomes" id="UP000295518"/>
    </source>
</evidence>
<dbReference type="PANTHER" id="PTHR11669:SF0">
    <property type="entry name" value="PROTEIN STICHEL-LIKE 2"/>
    <property type="match status" value="1"/>
</dbReference>
<protein>
    <submittedName>
        <fullName evidence="1">DNA polymerase-3 subunit delta</fullName>
    </submittedName>
</protein>
<name>A0A4R6IE81_9MOLU</name>
<dbReference type="Proteomes" id="UP000295518">
    <property type="component" value="Unassembled WGS sequence"/>
</dbReference>
<reference evidence="1 2" key="1">
    <citation type="submission" date="2019-03" db="EMBL/GenBank/DDBJ databases">
        <title>Genomic Encyclopedia of Archaeal and Bacterial Type Strains, Phase II (KMG-II): from individual species to whole genera.</title>
        <authorList>
            <person name="Goeker M."/>
        </authorList>
    </citation>
    <scope>NUCLEOTIDE SEQUENCE [LARGE SCALE GENOMIC DNA]</scope>
    <source>
        <strain evidence="1 2">ATCC 700618</strain>
    </source>
</reference>
<dbReference type="GO" id="GO:0006261">
    <property type="term" value="P:DNA-templated DNA replication"/>
    <property type="evidence" value="ECO:0007669"/>
    <property type="project" value="TreeGrafter"/>
</dbReference>
<evidence type="ECO:0000313" key="1">
    <source>
        <dbReference type="EMBL" id="TDO20342.1"/>
    </source>
</evidence>
<dbReference type="AlphaFoldDB" id="A0A4R6IE81"/>
<proteinExistence type="predicted"/>
<comment type="caution">
    <text evidence="1">The sequence shown here is derived from an EMBL/GenBank/DDBJ whole genome shotgun (WGS) entry which is preliminary data.</text>
</comment>
<dbReference type="InterPro" id="IPR050238">
    <property type="entry name" value="DNA_Rep/Repair_Clamp_Loader"/>
</dbReference>
<dbReference type="RefSeq" id="WP_166623182.1">
    <property type="nucleotide sequence ID" value="NZ_NNCE01000003.1"/>
</dbReference>
<organism evidence="1 2">
    <name type="scientific">Mycoplasma testudineum</name>
    <dbReference type="NCBI Taxonomy" id="244584"/>
    <lineage>
        <taxon>Bacteria</taxon>
        <taxon>Bacillati</taxon>
        <taxon>Mycoplasmatota</taxon>
        <taxon>Mollicutes</taxon>
        <taxon>Mycoplasmataceae</taxon>
        <taxon>Mycoplasma</taxon>
    </lineage>
</organism>
<sequence>MINFETLINQSISLNKLPHAIILRANPGVDLNNKLLFLVNKIGNTNFKNLNQENLSQNIYVLDYSKKELSKDNLEYVFEQLNKTPLEQNKKNILILINLENASNNFNNALLKTLEEAPENSHIIITTNNYSKIIPTIKSRTQSYYINGPTVSEKIKYISENFKTPYAAVYANAIPDIPATKKLVTKRNDVLISELYGILLEDKKWVNELILFLHKNIKKDDYEFKLNVLQVFIRLIFSNLSLGLEHETKFKNHKRKTGINFLAMNVLVDSFLKRRDSTVNFSITLEKLLIDIKKLTIPINEK</sequence>
<dbReference type="Gene3D" id="3.40.50.300">
    <property type="entry name" value="P-loop containing nucleotide triphosphate hydrolases"/>
    <property type="match status" value="1"/>
</dbReference>
<dbReference type="Pfam" id="PF13177">
    <property type="entry name" value="DNA_pol3_delta2"/>
    <property type="match status" value="1"/>
</dbReference>